<feature type="coiled-coil region" evidence="1">
    <location>
        <begin position="40"/>
        <end position="84"/>
    </location>
</feature>
<name>A0A1M6SB22_9FLAO</name>
<evidence type="ECO:0000256" key="1">
    <source>
        <dbReference type="SAM" id="Coils"/>
    </source>
</evidence>
<dbReference type="STRING" id="1055723.SAMN05216293_1061"/>
<dbReference type="EMBL" id="FRAT01000002">
    <property type="protein sequence ID" value="SHK41911.1"/>
    <property type="molecule type" value="Genomic_DNA"/>
</dbReference>
<evidence type="ECO:0000256" key="2">
    <source>
        <dbReference type="SAM" id="SignalP"/>
    </source>
</evidence>
<evidence type="ECO:0000313" key="5">
    <source>
        <dbReference type="Proteomes" id="UP000184031"/>
    </source>
</evidence>
<comment type="caution">
    <text evidence="4">The sequence shown here is derived from an EMBL/GenBank/DDBJ whole genome shotgun (WGS) entry which is preliminary data.</text>
</comment>
<organism evidence="4 5">
    <name type="scientific">Flagellimonas taeanensis</name>
    <dbReference type="NCBI Taxonomy" id="1005926"/>
    <lineage>
        <taxon>Bacteria</taxon>
        <taxon>Pseudomonadati</taxon>
        <taxon>Bacteroidota</taxon>
        <taxon>Flavobacteriia</taxon>
        <taxon>Flavobacteriales</taxon>
        <taxon>Flavobacteriaceae</taxon>
        <taxon>Flagellimonas</taxon>
    </lineage>
</organism>
<gene>
    <name evidence="3" type="ORF">SAMN04487891_102382</name>
    <name evidence="4" type="ORF">SAMN05216293_1061</name>
</gene>
<dbReference type="Proteomes" id="UP000198940">
    <property type="component" value="Unassembled WGS sequence"/>
</dbReference>
<evidence type="ECO:0000313" key="3">
    <source>
        <dbReference type="EMBL" id="SFB79631.1"/>
    </source>
</evidence>
<reference evidence="4 5" key="1">
    <citation type="submission" date="2016-11" db="EMBL/GenBank/DDBJ databases">
        <authorList>
            <person name="Varghese N."/>
            <person name="Submissions S."/>
        </authorList>
    </citation>
    <scope>NUCLEOTIDE SEQUENCE [LARGE SCALE GENOMIC DNA]</scope>
    <source>
        <strain evidence="4 5">CGMCC 1.12174</strain>
        <strain evidence="3 6">DSM 26351</strain>
    </source>
</reference>
<accession>A0A1M6SB22</accession>
<dbReference type="OrthoDB" id="793529at2"/>
<dbReference type="EMBL" id="FOKU01000002">
    <property type="protein sequence ID" value="SFB79631.1"/>
    <property type="molecule type" value="Genomic_DNA"/>
</dbReference>
<dbReference type="AlphaFoldDB" id="A0A1M6SB22"/>
<keyword evidence="6" id="KW-1185">Reference proteome</keyword>
<evidence type="ECO:0000313" key="4">
    <source>
        <dbReference type="EMBL" id="SHK41911.1"/>
    </source>
</evidence>
<protein>
    <recommendedName>
        <fullName evidence="7">Conjugal transfer protein TraI</fullName>
    </recommendedName>
</protein>
<dbReference type="Proteomes" id="UP000184031">
    <property type="component" value="Unassembled WGS sequence"/>
</dbReference>
<evidence type="ECO:0000313" key="6">
    <source>
        <dbReference type="Proteomes" id="UP000198940"/>
    </source>
</evidence>
<keyword evidence="1" id="KW-0175">Coiled coil</keyword>
<dbReference type="RefSeq" id="WP_072877913.1">
    <property type="nucleotide sequence ID" value="NZ_FOKU01000002.1"/>
</dbReference>
<evidence type="ECO:0008006" key="7">
    <source>
        <dbReference type="Google" id="ProtNLM"/>
    </source>
</evidence>
<keyword evidence="2" id="KW-0732">Signal</keyword>
<sequence>MKKSILQKIVLVVLCALCLNSGQTFASAPPPPVPIVVAIKTAAKKVLRAIDLKIQRLQNKTIWLQNAQKTLENVLSKLKLTEIAEWTERQKELYQGYYRELVKVKAVITYYQRIRDITEMQSDMVAEYGRVWNLLRQDTRFTPEELDYMEEVYSGMLGASLENIDQIFLIVQAFTTQMSDASRLEIINDAADRVERTYLDLKRFNRQNVLLSLQRAKAQGELETVRQLYGIAPQN</sequence>
<feature type="signal peptide" evidence="2">
    <location>
        <begin position="1"/>
        <end position="26"/>
    </location>
</feature>
<proteinExistence type="predicted"/>
<feature type="chain" id="PRO_5009920840" description="Conjugal transfer protein TraI" evidence="2">
    <location>
        <begin position="27"/>
        <end position="235"/>
    </location>
</feature>